<keyword evidence="3 5" id="KW-0067">ATP-binding</keyword>
<dbReference type="Pfam" id="PF00005">
    <property type="entry name" value="ABC_tran"/>
    <property type="match status" value="1"/>
</dbReference>
<keyword evidence="6" id="KW-1185">Reference proteome</keyword>
<dbReference type="EMBL" id="CP068985">
    <property type="protein sequence ID" value="QYC44205.1"/>
    <property type="molecule type" value="Genomic_DNA"/>
</dbReference>
<evidence type="ECO:0000313" key="5">
    <source>
        <dbReference type="EMBL" id="QYC44205.1"/>
    </source>
</evidence>
<dbReference type="GO" id="GO:0005524">
    <property type="term" value="F:ATP binding"/>
    <property type="evidence" value="ECO:0007669"/>
    <property type="project" value="UniProtKB-KW"/>
</dbReference>
<evidence type="ECO:0000313" key="6">
    <source>
        <dbReference type="Proteomes" id="UP000824681"/>
    </source>
</evidence>
<dbReference type="InterPro" id="IPR003439">
    <property type="entry name" value="ABC_transporter-like_ATP-bd"/>
</dbReference>
<dbReference type="InterPro" id="IPR003593">
    <property type="entry name" value="AAA+_ATPase"/>
</dbReference>
<dbReference type="CDD" id="cd03293">
    <property type="entry name" value="ABC_NrtD_SsuB_transporters"/>
    <property type="match status" value="1"/>
</dbReference>
<keyword evidence="2" id="KW-0547">Nucleotide-binding</keyword>
<keyword evidence="5" id="KW-0378">Hydrolase</keyword>
<gene>
    <name evidence="5" type="primary">cmpD3</name>
    <name evidence="5" type="ORF">Nocox_33175</name>
</gene>
<accession>A0ABX8U9K3</accession>
<dbReference type="Proteomes" id="UP000824681">
    <property type="component" value="Chromosome"/>
</dbReference>
<dbReference type="PANTHER" id="PTHR42788:SF13">
    <property type="entry name" value="ALIPHATIC SULFONATES IMPORT ATP-BINDING PROTEIN SSUB"/>
    <property type="match status" value="1"/>
</dbReference>
<dbReference type="PROSITE" id="PS50893">
    <property type="entry name" value="ABC_TRANSPORTER_2"/>
    <property type="match status" value="1"/>
</dbReference>
<name>A0ABX8U9K3_9ACTN</name>
<dbReference type="GO" id="GO:0016787">
    <property type="term" value="F:hydrolase activity"/>
    <property type="evidence" value="ECO:0007669"/>
    <property type="project" value="UniProtKB-KW"/>
</dbReference>
<evidence type="ECO:0000256" key="1">
    <source>
        <dbReference type="ARBA" id="ARBA00022448"/>
    </source>
</evidence>
<keyword evidence="1" id="KW-0813">Transport</keyword>
<dbReference type="EC" id="3.6.3.-" evidence="5"/>
<proteinExistence type="predicted"/>
<dbReference type="PANTHER" id="PTHR42788">
    <property type="entry name" value="TAURINE IMPORT ATP-BINDING PROTEIN-RELATED"/>
    <property type="match status" value="1"/>
</dbReference>
<organism evidence="5 6">
    <name type="scientific">Nonomuraea coxensis DSM 45129</name>
    <dbReference type="NCBI Taxonomy" id="1122611"/>
    <lineage>
        <taxon>Bacteria</taxon>
        <taxon>Bacillati</taxon>
        <taxon>Actinomycetota</taxon>
        <taxon>Actinomycetes</taxon>
        <taxon>Streptosporangiales</taxon>
        <taxon>Streptosporangiaceae</taxon>
        <taxon>Nonomuraea</taxon>
    </lineage>
</organism>
<sequence>MNRPAAATPPPEPMPAGGAAISIKGVGKEYTTDAGPVRALTPTDLEIKPREFVVLLGPSGCGKTTLLRMLGGLITPTEGSITIGDRPLFAEGDSSPSQEALGSLGFVFQQATLMPWRKIWKNIALPLEVKRVKKQERRRRAAELAESVGLSDFLEHYPRALSGGMQQRVAIARALIHRPSILLMDEPFGALDAMTRDQMNAMLQQLWMDTGKTVVLVTHSISEAVFLADRVVLLSQRPGRIQDIVDIDFERPRGLDISKDPRFGQIVQRLRSQLGEVS</sequence>
<dbReference type="PROSITE" id="PS00211">
    <property type="entry name" value="ABC_TRANSPORTER_1"/>
    <property type="match status" value="1"/>
</dbReference>
<dbReference type="InterPro" id="IPR050166">
    <property type="entry name" value="ABC_transporter_ATP-bind"/>
</dbReference>
<dbReference type="SUPFAM" id="SSF52540">
    <property type="entry name" value="P-loop containing nucleoside triphosphate hydrolases"/>
    <property type="match status" value="1"/>
</dbReference>
<evidence type="ECO:0000256" key="2">
    <source>
        <dbReference type="ARBA" id="ARBA00022741"/>
    </source>
</evidence>
<feature type="domain" description="ABC transporter" evidence="4">
    <location>
        <begin position="21"/>
        <end position="261"/>
    </location>
</feature>
<reference evidence="5 6" key="1">
    <citation type="journal article" date="2021" name="ACS Chem. Biol.">
        <title>Genomic-Led Discovery of a Novel Glycopeptide Antibiotic by Nonomuraea coxensis DSM 45129.</title>
        <authorList>
            <person name="Yushchuk O."/>
            <person name="Vior N.M."/>
            <person name="Andreo-Vidal A."/>
            <person name="Berini F."/>
            <person name="Ruckert C."/>
            <person name="Busche T."/>
            <person name="Binda E."/>
            <person name="Kalinowski J."/>
            <person name="Truman A.W."/>
            <person name="Marinelli F."/>
        </authorList>
    </citation>
    <scope>NUCLEOTIDE SEQUENCE [LARGE SCALE GENOMIC DNA]</scope>
    <source>
        <strain evidence="5 6">DSM 45129</strain>
    </source>
</reference>
<dbReference type="InterPro" id="IPR017871">
    <property type="entry name" value="ABC_transporter-like_CS"/>
</dbReference>
<dbReference type="Gene3D" id="3.40.50.300">
    <property type="entry name" value="P-loop containing nucleotide triphosphate hydrolases"/>
    <property type="match status" value="1"/>
</dbReference>
<evidence type="ECO:0000256" key="3">
    <source>
        <dbReference type="ARBA" id="ARBA00022840"/>
    </source>
</evidence>
<dbReference type="InterPro" id="IPR027417">
    <property type="entry name" value="P-loop_NTPase"/>
</dbReference>
<protein>
    <submittedName>
        <fullName evidence="5">Bicarbonate transport ATP-binding protein CmpD</fullName>
        <ecNumber evidence="5">3.6.3.-</ecNumber>
    </submittedName>
</protein>
<dbReference type="RefSeq" id="WP_211212795.1">
    <property type="nucleotide sequence ID" value="NZ_CP068985.1"/>
</dbReference>
<dbReference type="SMART" id="SM00382">
    <property type="entry name" value="AAA"/>
    <property type="match status" value="1"/>
</dbReference>
<evidence type="ECO:0000259" key="4">
    <source>
        <dbReference type="PROSITE" id="PS50893"/>
    </source>
</evidence>